<sequence>MQEKAISVVAVSSAVGLNIHKGKSKFLQYNTSCINGITHDGEDLSVVKSFTYLGSIIDEHSGSNADVNAQIVKEREAYLQLKNIWKSKQLSSNTEVRILNTNVKTNLLYAVETWRTTKTIIHTIQVFINSCLLKIPRVLRPNTISNNLIWERTNEITEEK</sequence>
<dbReference type="Pfam" id="PF20049">
    <property type="entry name" value="DUF6451"/>
    <property type="match status" value="1"/>
</dbReference>
<reference evidence="1 2" key="1">
    <citation type="submission" date="2018-11" db="EMBL/GenBank/DDBJ databases">
        <authorList>
            <consortium name="Pathogen Informatics"/>
        </authorList>
    </citation>
    <scope>NUCLEOTIDE SEQUENCE [LARGE SCALE GENOMIC DNA]</scope>
    <source>
        <strain evidence="1 2">Zambia</strain>
    </source>
</reference>
<protein>
    <submittedName>
        <fullName evidence="1">Uncharacterized protein</fullName>
    </submittedName>
</protein>
<dbReference type="InterPro" id="IPR045609">
    <property type="entry name" value="DUF6451"/>
</dbReference>
<proteinExistence type="predicted"/>
<keyword evidence="2" id="KW-1185">Reference proteome</keyword>
<name>A0A183LYE1_9TREM</name>
<dbReference type="PANTHER" id="PTHR47027">
    <property type="entry name" value="REVERSE TRANSCRIPTASE DOMAIN-CONTAINING PROTEIN"/>
    <property type="match status" value="1"/>
</dbReference>
<organism evidence="1 2">
    <name type="scientific">Schistosoma margrebowiei</name>
    <dbReference type="NCBI Taxonomy" id="48269"/>
    <lineage>
        <taxon>Eukaryota</taxon>
        <taxon>Metazoa</taxon>
        <taxon>Spiralia</taxon>
        <taxon>Lophotrochozoa</taxon>
        <taxon>Platyhelminthes</taxon>
        <taxon>Trematoda</taxon>
        <taxon>Digenea</taxon>
        <taxon>Strigeidida</taxon>
        <taxon>Schistosomatoidea</taxon>
        <taxon>Schistosomatidae</taxon>
        <taxon>Schistosoma</taxon>
    </lineage>
</organism>
<evidence type="ECO:0000313" key="1">
    <source>
        <dbReference type="EMBL" id="VDO83422.1"/>
    </source>
</evidence>
<accession>A0A183LYE1</accession>
<dbReference type="AlphaFoldDB" id="A0A183LYE1"/>
<evidence type="ECO:0000313" key="2">
    <source>
        <dbReference type="Proteomes" id="UP000277204"/>
    </source>
</evidence>
<dbReference type="Proteomes" id="UP000277204">
    <property type="component" value="Unassembled WGS sequence"/>
</dbReference>
<gene>
    <name evidence="1" type="ORF">SMRZ_LOCUS8816</name>
</gene>
<dbReference type="EMBL" id="UZAI01003958">
    <property type="protein sequence ID" value="VDO83422.1"/>
    <property type="molecule type" value="Genomic_DNA"/>
</dbReference>
<dbReference type="PANTHER" id="PTHR47027:SF25">
    <property type="entry name" value="REVERSE TRANSCRIPTASE DOMAIN-CONTAINING PROTEIN"/>
    <property type="match status" value="1"/>
</dbReference>